<accession>A0A919YU09</accession>
<keyword evidence="1" id="KW-0732">Signal</keyword>
<sequence>MKRKLLVASLFLCILFCQLICVNQALAAENELLEPYEYPYFRYGYTSLEEAVSEAEQHFKQNLKLPYRIPPLEFTHIFARFNQLQGERNDSLEITFISENFPAHHYKIDVRPIQYKITVSDKKLKGVYSLNNGTEALLIDVPVFHVLAFEHDHWQYMLGVDKRASDKVTVEALVEIANSLVAFCESSELER</sequence>
<evidence type="ECO:0008006" key="4">
    <source>
        <dbReference type="Google" id="ProtNLM"/>
    </source>
</evidence>
<name>A0A919YU09_9BACL</name>
<feature type="signal peptide" evidence="1">
    <location>
        <begin position="1"/>
        <end position="27"/>
    </location>
</feature>
<organism evidence="2 3">
    <name type="scientific">Paenibacillus montaniterrae</name>
    <dbReference type="NCBI Taxonomy" id="429341"/>
    <lineage>
        <taxon>Bacteria</taxon>
        <taxon>Bacillati</taxon>
        <taxon>Bacillota</taxon>
        <taxon>Bacilli</taxon>
        <taxon>Bacillales</taxon>
        <taxon>Paenibacillaceae</taxon>
        <taxon>Paenibacillus</taxon>
    </lineage>
</organism>
<evidence type="ECO:0000313" key="2">
    <source>
        <dbReference type="EMBL" id="GIP16848.1"/>
    </source>
</evidence>
<dbReference type="AlphaFoldDB" id="A0A919YU09"/>
<dbReference type="EMBL" id="BOSE01000004">
    <property type="protein sequence ID" value="GIP16848.1"/>
    <property type="molecule type" value="Genomic_DNA"/>
</dbReference>
<evidence type="ECO:0000313" key="3">
    <source>
        <dbReference type="Proteomes" id="UP000683139"/>
    </source>
</evidence>
<keyword evidence="3" id="KW-1185">Reference proteome</keyword>
<gene>
    <name evidence="2" type="ORF">J40TS1_24900</name>
</gene>
<protein>
    <recommendedName>
        <fullName evidence="4">DUF4367 domain-containing protein</fullName>
    </recommendedName>
</protein>
<reference evidence="2" key="1">
    <citation type="submission" date="2021-03" db="EMBL/GenBank/DDBJ databases">
        <title>Antimicrobial resistance genes in bacteria isolated from Japanese honey, and their potential for conferring macrolide and lincosamide resistance in the American foulbrood pathogen Paenibacillus larvae.</title>
        <authorList>
            <person name="Okamoto M."/>
            <person name="Kumagai M."/>
            <person name="Kanamori H."/>
            <person name="Takamatsu D."/>
        </authorList>
    </citation>
    <scope>NUCLEOTIDE SEQUENCE</scope>
    <source>
        <strain evidence="2">J40TS1</strain>
    </source>
</reference>
<feature type="chain" id="PRO_5036930302" description="DUF4367 domain-containing protein" evidence="1">
    <location>
        <begin position="28"/>
        <end position="191"/>
    </location>
</feature>
<dbReference type="RefSeq" id="WP_213515493.1">
    <property type="nucleotide sequence ID" value="NZ_BOSE01000004.1"/>
</dbReference>
<dbReference type="Proteomes" id="UP000683139">
    <property type="component" value="Unassembled WGS sequence"/>
</dbReference>
<comment type="caution">
    <text evidence="2">The sequence shown here is derived from an EMBL/GenBank/DDBJ whole genome shotgun (WGS) entry which is preliminary data.</text>
</comment>
<proteinExistence type="predicted"/>
<evidence type="ECO:0000256" key="1">
    <source>
        <dbReference type="SAM" id="SignalP"/>
    </source>
</evidence>